<name>A0A6J5NZD7_9CAUD</name>
<sequence>MKRSKYGNVPTIGADGVRFASKAEAKRDAELLLLGRANKIHGIQRQPKFDLRVNGRLICRYVGDWSYRDGPAREHNSPLVVEDCKGVQTPAFKIKWALAKALYPAIEWRLTAAGGGYRVAA</sequence>
<evidence type="ECO:0008006" key="3">
    <source>
        <dbReference type="Google" id="ProtNLM"/>
    </source>
</evidence>
<organism evidence="1">
    <name type="scientific">uncultured Caudovirales phage</name>
    <dbReference type="NCBI Taxonomy" id="2100421"/>
    <lineage>
        <taxon>Viruses</taxon>
        <taxon>Duplodnaviria</taxon>
        <taxon>Heunggongvirae</taxon>
        <taxon>Uroviricota</taxon>
        <taxon>Caudoviricetes</taxon>
        <taxon>Peduoviridae</taxon>
        <taxon>Maltschvirus</taxon>
        <taxon>Maltschvirus maltsch</taxon>
    </lineage>
</organism>
<dbReference type="EMBL" id="LR796770">
    <property type="protein sequence ID" value="CAB4165040.1"/>
    <property type="molecule type" value="Genomic_DNA"/>
</dbReference>
<protein>
    <recommendedName>
        <fullName evidence="3">DUF1064 domain-containing protein</fullName>
    </recommendedName>
</protein>
<reference evidence="1" key="1">
    <citation type="submission" date="2020-04" db="EMBL/GenBank/DDBJ databases">
        <authorList>
            <person name="Chiriac C."/>
            <person name="Salcher M."/>
            <person name="Ghai R."/>
            <person name="Kavagutti S V."/>
        </authorList>
    </citation>
    <scope>NUCLEOTIDE SEQUENCE</scope>
</reference>
<gene>
    <name evidence="2" type="ORF">UFOVP1603_5</name>
    <name evidence="1" type="ORF">UFOVP833_20</name>
</gene>
<proteinExistence type="predicted"/>
<evidence type="ECO:0000313" key="2">
    <source>
        <dbReference type="EMBL" id="CAB4218057.1"/>
    </source>
</evidence>
<dbReference type="InterPro" id="IPR009414">
    <property type="entry name" value="DUF1064"/>
</dbReference>
<dbReference type="EMBL" id="LR797475">
    <property type="protein sequence ID" value="CAB4218057.1"/>
    <property type="molecule type" value="Genomic_DNA"/>
</dbReference>
<evidence type="ECO:0000313" key="1">
    <source>
        <dbReference type="EMBL" id="CAB4165040.1"/>
    </source>
</evidence>
<dbReference type="Pfam" id="PF06356">
    <property type="entry name" value="DUF1064"/>
    <property type="match status" value="1"/>
</dbReference>
<accession>A0A6J5NZD7</accession>